<gene>
    <name evidence="3" type="ORF">MICPUCDRAFT_52530</name>
</gene>
<reference evidence="3 4" key="1">
    <citation type="journal article" date="2009" name="Science">
        <title>Green evolution and dynamic adaptations revealed by genomes of the marine picoeukaryotes Micromonas.</title>
        <authorList>
            <person name="Worden A.Z."/>
            <person name="Lee J.H."/>
            <person name="Mock T."/>
            <person name="Rouze P."/>
            <person name="Simmons M.P."/>
            <person name="Aerts A.L."/>
            <person name="Allen A.E."/>
            <person name="Cuvelier M.L."/>
            <person name="Derelle E."/>
            <person name="Everett M.V."/>
            <person name="Foulon E."/>
            <person name="Grimwood J."/>
            <person name="Gundlach H."/>
            <person name="Henrissat B."/>
            <person name="Napoli C."/>
            <person name="McDonald S.M."/>
            <person name="Parker M.S."/>
            <person name="Rombauts S."/>
            <person name="Salamov A."/>
            <person name="Von Dassow P."/>
            <person name="Badger J.H."/>
            <person name="Coutinho P.M."/>
            <person name="Demir E."/>
            <person name="Dubchak I."/>
            <person name="Gentemann C."/>
            <person name="Eikrem W."/>
            <person name="Gready J.E."/>
            <person name="John U."/>
            <person name="Lanier W."/>
            <person name="Lindquist E.A."/>
            <person name="Lucas S."/>
            <person name="Mayer K.F."/>
            <person name="Moreau H."/>
            <person name="Not F."/>
            <person name="Otillar R."/>
            <person name="Panaud O."/>
            <person name="Pangilinan J."/>
            <person name="Paulsen I."/>
            <person name="Piegu B."/>
            <person name="Poliakov A."/>
            <person name="Robbens S."/>
            <person name="Schmutz J."/>
            <person name="Toulza E."/>
            <person name="Wyss T."/>
            <person name="Zelensky A."/>
            <person name="Zhou K."/>
            <person name="Armbrust E.V."/>
            <person name="Bhattacharya D."/>
            <person name="Goodenough U.W."/>
            <person name="Van de Peer Y."/>
            <person name="Grigoriev I.V."/>
        </authorList>
    </citation>
    <scope>NUCLEOTIDE SEQUENCE [LARGE SCALE GENOMIC DNA]</scope>
    <source>
        <strain evidence="3 4">CCMP1545</strain>
    </source>
</reference>
<evidence type="ECO:0000313" key="4">
    <source>
        <dbReference type="Proteomes" id="UP000001876"/>
    </source>
</evidence>
<evidence type="ECO:0000313" key="3">
    <source>
        <dbReference type="EMBL" id="EEH52717.1"/>
    </source>
</evidence>
<dbReference type="PROSITE" id="PS52001">
    <property type="entry name" value="AD"/>
    <property type="match status" value="1"/>
</dbReference>
<dbReference type="GeneID" id="9688426"/>
<dbReference type="PANTHER" id="PTHR14710">
    <property type="entry name" value="GEM-ASSOCIATED PROTEIN 6"/>
    <property type="match status" value="1"/>
</dbReference>
<dbReference type="InterPro" id="IPR009422">
    <property type="entry name" value="Gemin6"/>
</dbReference>
<dbReference type="InterPro" id="IPR047574">
    <property type="entry name" value="AD"/>
</dbReference>
<dbReference type="KEGG" id="mpp:MICPUCDRAFT_52530"/>
<dbReference type="RefSeq" id="XP_003062778.1">
    <property type="nucleotide sequence ID" value="XM_003062732.1"/>
</dbReference>
<dbReference type="GO" id="GO:0000387">
    <property type="term" value="P:spliceosomal snRNP assembly"/>
    <property type="evidence" value="ECO:0007669"/>
    <property type="project" value="TreeGrafter"/>
</dbReference>
<proteinExistence type="predicted"/>
<feature type="region of interest" description="Disordered" evidence="1">
    <location>
        <begin position="199"/>
        <end position="231"/>
    </location>
</feature>
<dbReference type="OrthoDB" id="77463at2759"/>
<dbReference type="GO" id="GO:0005634">
    <property type="term" value="C:nucleus"/>
    <property type="evidence" value="ECO:0007669"/>
    <property type="project" value="InterPro"/>
</dbReference>
<dbReference type="OMA" id="ACECANE"/>
<dbReference type="PANTHER" id="PTHR14710:SF2">
    <property type="entry name" value="GEM-ASSOCIATED PROTEIN 6"/>
    <property type="match status" value="1"/>
</dbReference>
<dbReference type="AlphaFoldDB" id="C1N4E8"/>
<dbReference type="Proteomes" id="UP000001876">
    <property type="component" value="Unassembled WGS sequence"/>
</dbReference>
<keyword evidence="4" id="KW-1185">Reference proteome</keyword>
<name>C1N4E8_MICPC</name>
<accession>C1N4E8</accession>
<feature type="domain" description="AD" evidence="2">
    <location>
        <begin position="213"/>
        <end position="307"/>
    </location>
</feature>
<dbReference type="GO" id="GO:0000245">
    <property type="term" value="P:spliceosomal complex assembly"/>
    <property type="evidence" value="ECO:0007669"/>
    <property type="project" value="InterPro"/>
</dbReference>
<evidence type="ECO:0000256" key="1">
    <source>
        <dbReference type="SAM" id="MobiDB-lite"/>
    </source>
</evidence>
<protein>
    <submittedName>
        <fullName evidence="3">Predicted protein</fullName>
    </submittedName>
</protein>
<dbReference type="CDD" id="cd11676">
    <property type="entry name" value="Gemin6"/>
    <property type="match status" value="1"/>
</dbReference>
<dbReference type="Gene3D" id="2.30.30.100">
    <property type="match status" value="1"/>
</dbReference>
<organism evidence="4">
    <name type="scientific">Micromonas pusilla (strain CCMP1545)</name>
    <name type="common">Picoplanktonic green alga</name>
    <dbReference type="NCBI Taxonomy" id="564608"/>
    <lineage>
        <taxon>Eukaryota</taxon>
        <taxon>Viridiplantae</taxon>
        <taxon>Chlorophyta</taxon>
        <taxon>Mamiellophyceae</taxon>
        <taxon>Mamiellales</taxon>
        <taxon>Mamiellaceae</taxon>
        <taxon>Micromonas</taxon>
    </lineage>
</organism>
<dbReference type="EMBL" id="GG663747">
    <property type="protein sequence ID" value="EEH52717.1"/>
    <property type="molecule type" value="Genomic_DNA"/>
</dbReference>
<sequence>MVAETAMNSSNASHFENLSALNTNHVKALIGQEVIITLGDASTRMGIVYTVDPVNFSVALLKPRRALIKGQPASAINLERDPLIVVPGHAIRGVEVVGGNQLAMEALTRKSFDGVRPVSYLAAGVSPHGRYEGGGADGGGRSAAGALAAASGGATYKENVGGSARGFGEFSSPASGGDFVSPVSSSRGGLSEDLSRLSTGAGANGGNGAAVYPPVGGRSANASSNSSRDRDDAAAIARMSRVRATLEAARVPVSEERSAKSGGAPGAHVSLVVMGCARLPFPYTADACECANEIVLSRVRELVASVQ</sequence>
<dbReference type="GO" id="GO:0032797">
    <property type="term" value="C:SMN complex"/>
    <property type="evidence" value="ECO:0007669"/>
    <property type="project" value="TreeGrafter"/>
</dbReference>
<evidence type="ECO:0000259" key="2">
    <source>
        <dbReference type="PROSITE" id="PS52001"/>
    </source>
</evidence>